<dbReference type="InterPro" id="IPR036097">
    <property type="entry name" value="HisK_dim/P_sf"/>
</dbReference>
<dbReference type="InterPro" id="IPR003018">
    <property type="entry name" value="GAF"/>
</dbReference>
<keyword evidence="16" id="KW-1185">Reference proteome</keyword>
<keyword evidence="4" id="KW-0808">Transferase</keyword>
<dbReference type="GO" id="GO:0005524">
    <property type="term" value="F:ATP binding"/>
    <property type="evidence" value="ECO:0007669"/>
    <property type="project" value="UniProtKB-KW"/>
</dbReference>
<dbReference type="STRING" id="1499966.U14_02293"/>
<proteinExistence type="predicted"/>
<evidence type="ECO:0000256" key="1">
    <source>
        <dbReference type="ARBA" id="ARBA00000085"/>
    </source>
</evidence>
<dbReference type="Pfam" id="PF13185">
    <property type="entry name" value="GAF_2"/>
    <property type="match status" value="1"/>
</dbReference>
<dbReference type="Pfam" id="PF00512">
    <property type="entry name" value="HisKA"/>
    <property type="match status" value="1"/>
</dbReference>
<evidence type="ECO:0000256" key="3">
    <source>
        <dbReference type="ARBA" id="ARBA00022553"/>
    </source>
</evidence>
<dbReference type="Gene3D" id="3.30.565.10">
    <property type="entry name" value="Histidine kinase-like ATPase, C-terminal domain"/>
    <property type="match status" value="1"/>
</dbReference>
<evidence type="ECO:0000256" key="12">
    <source>
        <dbReference type="SAM" id="Coils"/>
    </source>
</evidence>
<dbReference type="CDD" id="cd17546">
    <property type="entry name" value="REC_hyHK_CKI1_RcsC-like"/>
    <property type="match status" value="1"/>
</dbReference>
<dbReference type="FunFam" id="3.30.565.10:FF:000010">
    <property type="entry name" value="Sensor histidine kinase RcsC"/>
    <property type="match status" value="1"/>
</dbReference>
<dbReference type="HOGENOM" id="CLU_000445_114_15_0"/>
<evidence type="ECO:0000256" key="10">
    <source>
        <dbReference type="ARBA" id="ARBA00068150"/>
    </source>
</evidence>
<dbReference type="Pfam" id="PF02518">
    <property type="entry name" value="HATPase_c"/>
    <property type="match status" value="1"/>
</dbReference>
<dbReference type="CDD" id="cd17534">
    <property type="entry name" value="REC_DC-like"/>
    <property type="match status" value="1"/>
</dbReference>
<evidence type="ECO:0000256" key="8">
    <source>
        <dbReference type="ARBA" id="ARBA00023012"/>
    </source>
</evidence>
<evidence type="ECO:0000256" key="7">
    <source>
        <dbReference type="ARBA" id="ARBA00022840"/>
    </source>
</evidence>
<dbReference type="InterPro" id="IPR036890">
    <property type="entry name" value="HATPase_C_sf"/>
</dbReference>
<name>A0A0S6VU09_9BACT</name>
<accession>A0A0S6VU09</accession>
<evidence type="ECO:0000256" key="5">
    <source>
        <dbReference type="ARBA" id="ARBA00022741"/>
    </source>
</evidence>
<keyword evidence="6" id="KW-0418">Kinase</keyword>
<evidence type="ECO:0000256" key="9">
    <source>
        <dbReference type="ARBA" id="ARBA00064003"/>
    </source>
</evidence>
<dbReference type="SUPFAM" id="SSF55781">
    <property type="entry name" value="GAF domain-like"/>
    <property type="match status" value="1"/>
</dbReference>
<reference evidence="15" key="1">
    <citation type="journal article" date="2015" name="PeerJ">
        <title>First genomic representation of candidate bacterial phylum KSB3 points to enhanced environmental sensing as a trigger of wastewater bulking.</title>
        <authorList>
            <person name="Sekiguchi Y."/>
            <person name="Ohashi A."/>
            <person name="Parks D.H."/>
            <person name="Yamauchi T."/>
            <person name="Tyson G.W."/>
            <person name="Hugenholtz P."/>
        </authorList>
    </citation>
    <scope>NUCLEOTIDE SEQUENCE [LARGE SCALE GENOMIC DNA]</scope>
</reference>
<gene>
    <name evidence="15" type="ORF">U14_02293</name>
</gene>
<keyword evidence="5" id="KW-0547">Nucleotide-binding</keyword>
<dbReference type="PANTHER" id="PTHR45339:SF1">
    <property type="entry name" value="HYBRID SIGNAL TRANSDUCTION HISTIDINE KINASE J"/>
    <property type="match status" value="1"/>
</dbReference>
<evidence type="ECO:0000256" key="2">
    <source>
        <dbReference type="ARBA" id="ARBA00012438"/>
    </source>
</evidence>
<dbReference type="InterPro" id="IPR001789">
    <property type="entry name" value="Sig_transdc_resp-reg_receiver"/>
</dbReference>
<dbReference type="InterPro" id="IPR003594">
    <property type="entry name" value="HATPase_dom"/>
</dbReference>
<keyword evidence="8" id="KW-0902">Two-component regulatory system</keyword>
<evidence type="ECO:0000256" key="4">
    <source>
        <dbReference type="ARBA" id="ARBA00022679"/>
    </source>
</evidence>
<evidence type="ECO:0000313" key="15">
    <source>
        <dbReference type="EMBL" id="GAK51051.1"/>
    </source>
</evidence>
<dbReference type="InterPro" id="IPR004358">
    <property type="entry name" value="Sig_transdc_His_kin-like_C"/>
</dbReference>
<dbReference type="SUPFAM" id="SSF47384">
    <property type="entry name" value="Homodimeric domain of signal transducing histidine kinase"/>
    <property type="match status" value="1"/>
</dbReference>
<dbReference type="SMART" id="SM00388">
    <property type="entry name" value="HisKA"/>
    <property type="match status" value="1"/>
</dbReference>
<dbReference type="SMART" id="SM00387">
    <property type="entry name" value="HATPase_c"/>
    <property type="match status" value="1"/>
</dbReference>
<dbReference type="InterPro" id="IPR029016">
    <property type="entry name" value="GAF-like_dom_sf"/>
</dbReference>
<keyword evidence="12" id="KW-0175">Coiled coil</keyword>
<protein>
    <recommendedName>
        <fullName evidence="10">Sensory/regulatory protein RpfC</fullName>
        <ecNumber evidence="2">2.7.13.3</ecNumber>
    </recommendedName>
</protein>
<organism evidence="15">
    <name type="scientific">Candidatus Moduliflexus flocculans</name>
    <dbReference type="NCBI Taxonomy" id="1499966"/>
    <lineage>
        <taxon>Bacteria</taxon>
        <taxon>Candidatus Moduliflexota</taxon>
        <taxon>Candidatus Moduliflexia</taxon>
        <taxon>Candidatus Moduliflexales</taxon>
        <taxon>Candidatus Moduliflexaceae</taxon>
    </lineage>
</organism>
<feature type="modified residue" description="4-aspartylphosphate" evidence="11">
    <location>
        <position position="54"/>
    </location>
</feature>
<feature type="coiled-coil region" evidence="12">
    <location>
        <begin position="286"/>
        <end position="347"/>
    </location>
</feature>
<evidence type="ECO:0000259" key="14">
    <source>
        <dbReference type="PROSITE" id="PS50110"/>
    </source>
</evidence>
<dbReference type="SUPFAM" id="SSF55874">
    <property type="entry name" value="ATPase domain of HSP90 chaperone/DNA topoisomerase II/histidine kinase"/>
    <property type="match status" value="1"/>
</dbReference>
<dbReference type="PROSITE" id="PS50110">
    <property type="entry name" value="RESPONSE_REGULATORY"/>
    <property type="match status" value="2"/>
</dbReference>
<evidence type="ECO:0000256" key="11">
    <source>
        <dbReference type="PROSITE-ProRule" id="PRU00169"/>
    </source>
</evidence>
<comment type="subunit">
    <text evidence="9">At low DSF concentrations, interacts with RpfF.</text>
</comment>
<dbReference type="PRINTS" id="PR00344">
    <property type="entry name" value="BCTRLSENSOR"/>
</dbReference>
<dbReference type="Pfam" id="PF00072">
    <property type="entry name" value="Response_reg"/>
    <property type="match status" value="2"/>
</dbReference>
<comment type="catalytic activity">
    <reaction evidence="1">
        <text>ATP + protein L-histidine = ADP + protein N-phospho-L-histidine.</text>
        <dbReference type="EC" id="2.7.13.3"/>
    </reaction>
</comment>
<dbReference type="Proteomes" id="UP000030700">
    <property type="component" value="Unassembled WGS sequence"/>
</dbReference>
<dbReference type="EC" id="2.7.13.3" evidence="2"/>
<dbReference type="CDD" id="cd00082">
    <property type="entry name" value="HisKA"/>
    <property type="match status" value="1"/>
</dbReference>
<feature type="domain" description="Response regulatory" evidence="14">
    <location>
        <begin position="596"/>
        <end position="717"/>
    </location>
</feature>
<dbReference type="CDD" id="cd16922">
    <property type="entry name" value="HATPase_EvgS-ArcB-TorS-like"/>
    <property type="match status" value="1"/>
</dbReference>
<dbReference type="SMART" id="SM00448">
    <property type="entry name" value="REC"/>
    <property type="match status" value="2"/>
</dbReference>
<evidence type="ECO:0000313" key="16">
    <source>
        <dbReference type="Proteomes" id="UP000030700"/>
    </source>
</evidence>
<dbReference type="FunFam" id="1.10.287.130:FF:000002">
    <property type="entry name" value="Two-component osmosensing histidine kinase"/>
    <property type="match status" value="1"/>
</dbReference>
<sequence>MPPNVLIVEDELLVAEHLKLMIQQAGYRVQAIVSSGEEAIQCVEAEQPDVIVMDIHLAGNLDGIQTTDLLRSRFSIPVVFLSAYNDQTTLQRAKITEPSAYLIKPLQERELLITLDIALRKHQMEQKITHLNSVLQAVRKVSEGIIKEKDRSRLLQQACHLLLETRGYQAVWIIAESPRDFFLAAIASQQEAYAPLRQLFDKQLLPSCAERARQQNAVIVIDHRNATCDTCSLLPLHPNISTMSTPLFYEERCYGILTVALIRPFGWYEEEQQVFREIGNDLAFALHSLEQEHERQRAEEALMAERASLAERVRERTAELQKTNLLLQDAKERAESASRAKSEFLANMSHDLRTPLNVILGYAQILKASEHLTERQHEGLITIQHSGEHLLKLINEILDLSKIESGRIEIQPGNLVLSPFLDQIAKMIRMRCEQKGLLFEYHRPDALPTGIRADEKRLQEILLNLLDNAVKYTPSGKVTFTISLMPAASLAERPLLQFVVEDTGEGIAPEDLDQIFSPFRQVGKHNASIEGTGLGLSISQKLVQLMGGTLRVSSTLKIGTRFWFELPFVDVSGALSVSPASASTQRIIGYKGEKKVIVVADDEAANRAVLVGLLFPLGFEIVTAENGLECLETALDIHPDMILLDLRMPVLDGFGATQQIRHAEQQLPPDARKTIIIAVSASVFAETRQRAFNIGFNDFLIKPISAEKLQTIIEQYLHIEWVYQEEPQRAQEGNHLEKNTPKISAKLPREECHTLLTLAQKGRIKKLLHHIADLETSSTHSYETLNELRHLARHLYTNELIQRLEQLVHES</sequence>
<dbReference type="GO" id="GO:0000155">
    <property type="term" value="F:phosphorelay sensor kinase activity"/>
    <property type="evidence" value="ECO:0007669"/>
    <property type="project" value="InterPro"/>
</dbReference>
<dbReference type="SUPFAM" id="SSF52172">
    <property type="entry name" value="CheY-like"/>
    <property type="match status" value="2"/>
</dbReference>
<dbReference type="AlphaFoldDB" id="A0A0S6VU09"/>
<dbReference type="InterPro" id="IPR011006">
    <property type="entry name" value="CheY-like_superfamily"/>
</dbReference>
<dbReference type="InterPro" id="IPR005467">
    <property type="entry name" value="His_kinase_dom"/>
</dbReference>
<evidence type="ECO:0000256" key="6">
    <source>
        <dbReference type="ARBA" id="ARBA00022777"/>
    </source>
</evidence>
<dbReference type="PANTHER" id="PTHR45339">
    <property type="entry name" value="HYBRID SIGNAL TRANSDUCTION HISTIDINE KINASE J"/>
    <property type="match status" value="1"/>
</dbReference>
<dbReference type="Gene3D" id="1.10.287.130">
    <property type="match status" value="1"/>
</dbReference>
<dbReference type="InterPro" id="IPR003661">
    <property type="entry name" value="HisK_dim/P_dom"/>
</dbReference>
<keyword evidence="3 11" id="KW-0597">Phosphoprotein</keyword>
<dbReference type="PROSITE" id="PS50109">
    <property type="entry name" value="HIS_KIN"/>
    <property type="match status" value="1"/>
</dbReference>
<dbReference type="Gene3D" id="3.40.50.2300">
    <property type="match status" value="2"/>
</dbReference>
<dbReference type="EMBL" id="DF820456">
    <property type="protein sequence ID" value="GAK51051.1"/>
    <property type="molecule type" value="Genomic_DNA"/>
</dbReference>
<feature type="domain" description="Response regulatory" evidence="14">
    <location>
        <begin position="4"/>
        <end position="119"/>
    </location>
</feature>
<evidence type="ECO:0000259" key="13">
    <source>
        <dbReference type="PROSITE" id="PS50109"/>
    </source>
</evidence>
<feature type="domain" description="Histidine kinase" evidence="13">
    <location>
        <begin position="347"/>
        <end position="570"/>
    </location>
</feature>
<feature type="modified residue" description="4-aspartylphosphate" evidence="11">
    <location>
        <position position="645"/>
    </location>
</feature>
<keyword evidence="7 15" id="KW-0067">ATP-binding</keyword>
<dbReference type="Gene3D" id="3.30.450.40">
    <property type="match status" value="1"/>
</dbReference>